<dbReference type="EMBL" id="QGNW01000431">
    <property type="protein sequence ID" value="RVW71749.1"/>
    <property type="molecule type" value="Genomic_DNA"/>
</dbReference>
<sequence length="183" mass="20409">MPISNVFNSTPNQHLPPGEATNIVFYLLLPFTTMDDHEGDYFDGWLSGGGERSEDDQGSPPLKCYYESGIGELLLKEEVEFFMRPFTSLRENSLKGGPFWKQVISGKYGDEEGGWCSHEVRDGYGVGLWKAIRKDWDLLISMVSFLVGNVRRGVVGLLASLSLSTTGRWKMWKGSETSGEEGV</sequence>
<comment type="caution">
    <text evidence="1">The sequence shown here is derived from an EMBL/GenBank/DDBJ whole genome shotgun (WGS) entry which is preliminary data.</text>
</comment>
<evidence type="ECO:0000313" key="1">
    <source>
        <dbReference type="EMBL" id="RVW71749.1"/>
    </source>
</evidence>
<dbReference type="AlphaFoldDB" id="A0A438GHQ7"/>
<proteinExistence type="predicted"/>
<dbReference type="Proteomes" id="UP000288805">
    <property type="component" value="Unassembled WGS sequence"/>
</dbReference>
<gene>
    <name evidence="1" type="ORF">CK203_057085</name>
</gene>
<organism evidence="1 2">
    <name type="scientific">Vitis vinifera</name>
    <name type="common">Grape</name>
    <dbReference type="NCBI Taxonomy" id="29760"/>
    <lineage>
        <taxon>Eukaryota</taxon>
        <taxon>Viridiplantae</taxon>
        <taxon>Streptophyta</taxon>
        <taxon>Embryophyta</taxon>
        <taxon>Tracheophyta</taxon>
        <taxon>Spermatophyta</taxon>
        <taxon>Magnoliopsida</taxon>
        <taxon>eudicotyledons</taxon>
        <taxon>Gunneridae</taxon>
        <taxon>Pentapetalae</taxon>
        <taxon>rosids</taxon>
        <taxon>Vitales</taxon>
        <taxon>Vitaceae</taxon>
        <taxon>Viteae</taxon>
        <taxon>Vitis</taxon>
    </lineage>
</organism>
<name>A0A438GHQ7_VITVI</name>
<accession>A0A438GHQ7</accession>
<evidence type="ECO:0000313" key="2">
    <source>
        <dbReference type="Proteomes" id="UP000288805"/>
    </source>
</evidence>
<protein>
    <submittedName>
        <fullName evidence="1">Uncharacterized protein</fullName>
    </submittedName>
</protein>
<reference evidence="1 2" key="1">
    <citation type="journal article" date="2018" name="PLoS Genet.">
        <title>Population sequencing reveals clonal diversity and ancestral inbreeding in the grapevine cultivar Chardonnay.</title>
        <authorList>
            <person name="Roach M.J."/>
            <person name="Johnson D.L."/>
            <person name="Bohlmann J."/>
            <person name="van Vuuren H.J."/>
            <person name="Jones S.J."/>
            <person name="Pretorius I.S."/>
            <person name="Schmidt S.A."/>
            <person name="Borneman A.R."/>
        </authorList>
    </citation>
    <scope>NUCLEOTIDE SEQUENCE [LARGE SCALE GENOMIC DNA]</scope>
    <source>
        <strain evidence="2">cv. Chardonnay</strain>
        <tissue evidence="1">Leaf</tissue>
    </source>
</reference>